<dbReference type="EMBL" id="KZ819188">
    <property type="protein sequence ID" value="PWZ03223.1"/>
    <property type="molecule type" value="Genomic_DNA"/>
</dbReference>
<name>A0A317XZL0_9BASI</name>
<dbReference type="AlphaFoldDB" id="A0A317XZL0"/>
<proteinExistence type="predicted"/>
<evidence type="ECO:0000313" key="2">
    <source>
        <dbReference type="Proteomes" id="UP000246740"/>
    </source>
</evidence>
<dbReference type="Proteomes" id="UP000246740">
    <property type="component" value="Unassembled WGS sequence"/>
</dbReference>
<sequence>MCHSDLATHTSTRCCPNRTRTKSWVCGAHVPKCFLWSHSDTVERYINFTALPKRESCFVSVVVKPILRPLSIPLTMLLSDLFSFVTATVFLWPFGALAAGGDTVLVTQPGYKDIRAVAVPAPTKLTPLPPPVPPRPAFDIGNANVIPVIDGRNSQPVHANTPLAAQDWSLPDRLRSQKKGYPGRSRLLADGFHPDWNPIDRIRAFHIAYADRHITIPLWDYNWIFNGRQAGMLFATKSRLRKMYGDLTQTKLKPTEDDPASKAFTQFLEEKLFNAHGSNSFSGMLIDALERTKIQYSFLPAWESHFPFLHRDDINAIHFLLTH</sequence>
<accession>A0A317XZL0</accession>
<protein>
    <submittedName>
        <fullName evidence="1">Uncharacterized protein</fullName>
    </submittedName>
</protein>
<gene>
    <name evidence="1" type="ORF">BCV70DRAFT_220256</name>
</gene>
<evidence type="ECO:0000313" key="1">
    <source>
        <dbReference type="EMBL" id="PWZ03223.1"/>
    </source>
</evidence>
<dbReference type="InParanoid" id="A0A317XZL0"/>
<keyword evidence="2" id="KW-1185">Reference proteome</keyword>
<reference evidence="1 2" key="1">
    <citation type="journal article" date="2018" name="Mol. Biol. Evol.">
        <title>Broad Genomic Sampling Reveals a Smut Pathogenic Ancestry of the Fungal Clade Ustilaginomycotina.</title>
        <authorList>
            <person name="Kijpornyongpan T."/>
            <person name="Mondo S.J."/>
            <person name="Barry K."/>
            <person name="Sandor L."/>
            <person name="Lee J."/>
            <person name="Lipzen A."/>
            <person name="Pangilinan J."/>
            <person name="LaButti K."/>
            <person name="Hainaut M."/>
            <person name="Henrissat B."/>
            <person name="Grigoriev I.V."/>
            <person name="Spatafora J.W."/>
            <person name="Aime M.C."/>
        </authorList>
    </citation>
    <scope>NUCLEOTIDE SEQUENCE [LARGE SCALE GENOMIC DNA]</scope>
    <source>
        <strain evidence="1 2">MCA 3645</strain>
    </source>
</reference>
<organism evidence="1 2">
    <name type="scientific">Testicularia cyperi</name>
    <dbReference type="NCBI Taxonomy" id="1882483"/>
    <lineage>
        <taxon>Eukaryota</taxon>
        <taxon>Fungi</taxon>
        <taxon>Dikarya</taxon>
        <taxon>Basidiomycota</taxon>
        <taxon>Ustilaginomycotina</taxon>
        <taxon>Ustilaginomycetes</taxon>
        <taxon>Ustilaginales</taxon>
        <taxon>Anthracoideaceae</taxon>
        <taxon>Testicularia</taxon>
    </lineage>
</organism>